<reference evidence="2 3" key="1">
    <citation type="submission" date="2014-04" db="EMBL/GenBank/DDBJ databases">
        <authorList>
            <consortium name="DOE Joint Genome Institute"/>
            <person name="Kuo A."/>
            <person name="Kohler A."/>
            <person name="Costa M.D."/>
            <person name="Nagy L.G."/>
            <person name="Floudas D."/>
            <person name="Copeland A."/>
            <person name="Barry K.W."/>
            <person name="Cichocki N."/>
            <person name="Veneault-Fourrey C."/>
            <person name="LaButti K."/>
            <person name="Lindquist E.A."/>
            <person name="Lipzen A."/>
            <person name="Lundell T."/>
            <person name="Morin E."/>
            <person name="Murat C."/>
            <person name="Sun H."/>
            <person name="Tunlid A."/>
            <person name="Henrissat B."/>
            <person name="Grigoriev I.V."/>
            <person name="Hibbett D.S."/>
            <person name="Martin F."/>
            <person name="Nordberg H.P."/>
            <person name="Cantor M.N."/>
            <person name="Hua S.X."/>
        </authorList>
    </citation>
    <scope>NUCLEOTIDE SEQUENCE [LARGE SCALE GENOMIC DNA]</scope>
    <source>
        <strain evidence="2 3">Marx 270</strain>
    </source>
</reference>
<evidence type="ECO:0000313" key="2">
    <source>
        <dbReference type="EMBL" id="KIO14664.1"/>
    </source>
</evidence>
<organism evidence="2 3">
    <name type="scientific">Pisolithus tinctorius Marx 270</name>
    <dbReference type="NCBI Taxonomy" id="870435"/>
    <lineage>
        <taxon>Eukaryota</taxon>
        <taxon>Fungi</taxon>
        <taxon>Dikarya</taxon>
        <taxon>Basidiomycota</taxon>
        <taxon>Agaricomycotina</taxon>
        <taxon>Agaricomycetes</taxon>
        <taxon>Agaricomycetidae</taxon>
        <taxon>Boletales</taxon>
        <taxon>Sclerodermatineae</taxon>
        <taxon>Pisolithaceae</taxon>
        <taxon>Pisolithus</taxon>
    </lineage>
</organism>
<feature type="region of interest" description="Disordered" evidence="1">
    <location>
        <begin position="38"/>
        <end position="70"/>
    </location>
</feature>
<evidence type="ECO:0000256" key="1">
    <source>
        <dbReference type="SAM" id="MobiDB-lite"/>
    </source>
</evidence>
<dbReference type="HOGENOM" id="CLU_2758786_0_0_1"/>
<proteinExistence type="predicted"/>
<dbReference type="InParanoid" id="A0A0C3PZ74"/>
<sequence length="70" mass="8204">MITCTWDTLTDPCVYDRSVGVLFDRFFTRHLPTPTIPNMYTATRGKRTRNFPRHSRPYDYPGVSQPIPEL</sequence>
<name>A0A0C3PZ74_PISTI</name>
<feature type="compositionally biased region" description="Basic residues" evidence="1">
    <location>
        <begin position="44"/>
        <end position="55"/>
    </location>
</feature>
<reference evidence="3" key="2">
    <citation type="submission" date="2015-01" db="EMBL/GenBank/DDBJ databases">
        <title>Evolutionary Origins and Diversification of the Mycorrhizal Mutualists.</title>
        <authorList>
            <consortium name="DOE Joint Genome Institute"/>
            <consortium name="Mycorrhizal Genomics Consortium"/>
            <person name="Kohler A."/>
            <person name="Kuo A."/>
            <person name="Nagy L.G."/>
            <person name="Floudas D."/>
            <person name="Copeland A."/>
            <person name="Barry K.W."/>
            <person name="Cichocki N."/>
            <person name="Veneault-Fourrey C."/>
            <person name="LaButti K."/>
            <person name="Lindquist E.A."/>
            <person name="Lipzen A."/>
            <person name="Lundell T."/>
            <person name="Morin E."/>
            <person name="Murat C."/>
            <person name="Riley R."/>
            <person name="Ohm R."/>
            <person name="Sun H."/>
            <person name="Tunlid A."/>
            <person name="Henrissat B."/>
            <person name="Grigoriev I.V."/>
            <person name="Hibbett D.S."/>
            <person name="Martin F."/>
        </authorList>
    </citation>
    <scope>NUCLEOTIDE SEQUENCE [LARGE SCALE GENOMIC DNA]</scope>
    <source>
        <strain evidence="3">Marx 270</strain>
    </source>
</reference>
<dbReference type="AlphaFoldDB" id="A0A0C3PZ74"/>
<dbReference type="EMBL" id="KN831944">
    <property type="protein sequence ID" value="KIO14664.1"/>
    <property type="molecule type" value="Genomic_DNA"/>
</dbReference>
<evidence type="ECO:0000313" key="3">
    <source>
        <dbReference type="Proteomes" id="UP000054217"/>
    </source>
</evidence>
<accession>A0A0C3PZ74</accession>
<protein>
    <submittedName>
        <fullName evidence="2">Uncharacterized protein</fullName>
    </submittedName>
</protein>
<gene>
    <name evidence="2" type="ORF">M404DRAFT_991421</name>
</gene>
<keyword evidence="3" id="KW-1185">Reference proteome</keyword>
<dbReference type="Proteomes" id="UP000054217">
    <property type="component" value="Unassembled WGS sequence"/>
</dbReference>